<dbReference type="AlphaFoldDB" id="A0A4R2HHC8"/>
<gene>
    <name evidence="2" type="ORF">EV200_103379</name>
    <name evidence="1" type="ORF">GCM10011413_26200</name>
</gene>
<keyword evidence="4" id="KW-1185">Reference proteome</keyword>
<reference evidence="1" key="4">
    <citation type="submission" date="2024-05" db="EMBL/GenBank/DDBJ databases">
        <authorList>
            <person name="Sun Q."/>
            <person name="Zhou Y."/>
        </authorList>
    </citation>
    <scope>NUCLEOTIDE SEQUENCE</scope>
    <source>
        <strain evidence="1">CGMCC 1.15644</strain>
    </source>
</reference>
<evidence type="ECO:0000313" key="4">
    <source>
        <dbReference type="Proteomes" id="UP000622648"/>
    </source>
</evidence>
<sequence>MQFKEIIGQERIKQQLVQTVKENRMSHAQLFLSPVGSGAVALAVAYAQYVNCLNKGDRDSCGDCSSCRKYERLIHPDLHFSYPFFASASTKVAVDVLDEWRNMFLQDPYFDMDIWRSKLDAANKQANIPIAECHDIIKKLSYKAFEAETKVLIMWLPEYLDKAGNALLKLIEEPPANTLFILIAQSQDQILTTILSRTQIVKIPKLTGDDISGYLSQNSGLTSHQSIDYAFLADGNLIEAKALAADTQNDSSGTFTSWLRMGFGNKVPDLIDFTDVAAKWGRENQKNFLRYGINYLRECCLIISGAEELVKLPPLTLDTAKKLSTHVLSLPMAEAIISELEAAHYHIERNANPKILFLDVSLQLVKIIKFKTLPAGTQYIYN</sequence>
<evidence type="ECO:0000313" key="1">
    <source>
        <dbReference type="EMBL" id="GGE58507.1"/>
    </source>
</evidence>
<dbReference type="InterPro" id="IPR027417">
    <property type="entry name" value="P-loop_NTPase"/>
</dbReference>
<comment type="caution">
    <text evidence="2">The sequence shown here is derived from an EMBL/GenBank/DDBJ whole genome shotgun (WGS) entry which is preliminary data.</text>
</comment>
<dbReference type="InterPro" id="IPR050238">
    <property type="entry name" value="DNA_Rep/Repair_Clamp_Loader"/>
</dbReference>
<dbReference type="Pfam" id="PF13177">
    <property type="entry name" value="DNA_pol3_delta2"/>
    <property type="match status" value="1"/>
</dbReference>
<reference evidence="2 3" key="3">
    <citation type="submission" date="2019-03" db="EMBL/GenBank/DDBJ databases">
        <title>Genomic Encyclopedia of Type Strains, Phase IV (KMG-IV): sequencing the most valuable type-strain genomes for metagenomic binning, comparative biology and taxonomic classification.</title>
        <authorList>
            <person name="Goeker M."/>
        </authorList>
    </citation>
    <scope>NUCLEOTIDE SEQUENCE [LARGE SCALE GENOMIC DNA]</scope>
    <source>
        <strain evidence="2 3">DSM 103236</strain>
    </source>
</reference>
<reference evidence="1" key="1">
    <citation type="journal article" date="2014" name="Int. J. Syst. Evol. Microbiol.">
        <title>Complete genome of a new Firmicutes species belonging to the dominant human colonic microbiota ('Ruminococcus bicirculans') reveals two chromosomes and a selective capacity to utilize plant glucans.</title>
        <authorList>
            <consortium name="NISC Comparative Sequencing Program"/>
            <person name="Wegmann U."/>
            <person name="Louis P."/>
            <person name="Goesmann A."/>
            <person name="Henrissat B."/>
            <person name="Duncan S.H."/>
            <person name="Flint H.J."/>
        </authorList>
    </citation>
    <scope>NUCLEOTIDE SEQUENCE</scope>
    <source>
        <strain evidence="1">CGMCC 1.15644</strain>
    </source>
</reference>
<dbReference type="PANTHER" id="PTHR11669:SF8">
    <property type="entry name" value="DNA POLYMERASE III SUBUNIT DELTA"/>
    <property type="match status" value="1"/>
</dbReference>
<organism evidence="2 3">
    <name type="scientific">Pedobacter psychrotolerans</name>
    <dbReference type="NCBI Taxonomy" id="1843235"/>
    <lineage>
        <taxon>Bacteria</taxon>
        <taxon>Pseudomonadati</taxon>
        <taxon>Bacteroidota</taxon>
        <taxon>Sphingobacteriia</taxon>
        <taxon>Sphingobacteriales</taxon>
        <taxon>Sphingobacteriaceae</taxon>
        <taxon>Pedobacter</taxon>
    </lineage>
</organism>
<dbReference type="RefSeq" id="WP_132531428.1">
    <property type="nucleotide sequence ID" value="NZ_BMJO01000004.1"/>
</dbReference>
<dbReference type="EMBL" id="BMJO01000004">
    <property type="protein sequence ID" value="GGE58507.1"/>
    <property type="molecule type" value="Genomic_DNA"/>
</dbReference>
<dbReference type="Gene3D" id="3.40.50.300">
    <property type="entry name" value="P-loop containing nucleotide triphosphate hydrolases"/>
    <property type="match status" value="1"/>
</dbReference>
<dbReference type="Proteomes" id="UP000295684">
    <property type="component" value="Unassembled WGS sequence"/>
</dbReference>
<evidence type="ECO:0000313" key="3">
    <source>
        <dbReference type="Proteomes" id="UP000295684"/>
    </source>
</evidence>
<dbReference type="GO" id="GO:0006261">
    <property type="term" value="P:DNA-templated DNA replication"/>
    <property type="evidence" value="ECO:0007669"/>
    <property type="project" value="TreeGrafter"/>
</dbReference>
<dbReference type="SUPFAM" id="SSF52540">
    <property type="entry name" value="P-loop containing nucleoside triphosphate hydrolases"/>
    <property type="match status" value="1"/>
</dbReference>
<proteinExistence type="predicted"/>
<reference evidence="4" key="2">
    <citation type="journal article" date="2019" name="Int. J. Syst. Evol. Microbiol.">
        <title>The Global Catalogue of Microorganisms (GCM) 10K type strain sequencing project: providing services to taxonomists for standard genome sequencing and annotation.</title>
        <authorList>
            <consortium name="The Broad Institute Genomics Platform"/>
            <consortium name="The Broad Institute Genome Sequencing Center for Infectious Disease"/>
            <person name="Wu L."/>
            <person name="Ma J."/>
        </authorList>
    </citation>
    <scope>NUCLEOTIDE SEQUENCE [LARGE SCALE GENOMIC DNA]</scope>
    <source>
        <strain evidence="4">CGMCC 1.15644</strain>
    </source>
</reference>
<protein>
    <submittedName>
        <fullName evidence="1">DNA polymerase III subunit delta</fullName>
    </submittedName>
    <submittedName>
        <fullName evidence="2">DNA polymerase-3 subunit delta</fullName>
    </submittedName>
</protein>
<accession>A0A4R2HHC8</accession>
<dbReference type="PANTHER" id="PTHR11669">
    <property type="entry name" value="REPLICATION FACTOR C / DNA POLYMERASE III GAMMA-TAU SUBUNIT"/>
    <property type="match status" value="1"/>
</dbReference>
<dbReference type="Proteomes" id="UP000622648">
    <property type="component" value="Unassembled WGS sequence"/>
</dbReference>
<name>A0A4R2HHC8_9SPHI</name>
<dbReference type="OrthoDB" id="9811073at2"/>
<dbReference type="EMBL" id="SLWO01000003">
    <property type="protein sequence ID" value="TCO27046.1"/>
    <property type="molecule type" value="Genomic_DNA"/>
</dbReference>
<evidence type="ECO:0000313" key="2">
    <source>
        <dbReference type="EMBL" id="TCO27046.1"/>
    </source>
</evidence>